<proteinExistence type="predicted"/>
<sequence length="60" mass="6854">GSRLDPVIDRTDPIKNFLLQFSSNDVKLTSFFEEASLRLARIDPNIENPITQSARDHRPT</sequence>
<comment type="caution">
    <text evidence="1">The sequence shown here is derived from an EMBL/GenBank/DDBJ whole genome shotgun (WGS) entry which is preliminary data.</text>
</comment>
<name>A0AAV1R398_9ROSI</name>
<keyword evidence="2" id="KW-1185">Reference proteome</keyword>
<gene>
    <name evidence="1" type="ORF">DCAF_LOCUS5207</name>
</gene>
<dbReference type="AlphaFoldDB" id="A0AAV1R398"/>
<dbReference type="Proteomes" id="UP001314170">
    <property type="component" value="Unassembled WGS sequence"/>
</dbReference>
<feature type="non-terminal residue" evidence="1">
    <location>
        <position position="1"/>
    </location>
</feature>
<protein>
    <submittedName>
        <fullName evidence="1">Uncharacterized protein</fullName>
    </submittedName>
</protein>
<accession>A0AAV1R398</accession>
<evidence type="ECO:0000313" key="1">
    <source>
        <dbReference type="EMBL" id="CAK7327495.1"/>
    </source>
</evidence>
<dbReference type="EMBL" id="CAWUPB010000857">
    <property type="protein sequence ID" value="CAK7327495.1"/>
    <property type="molecule type" value="Genomic_DNA"/>
</dbReference>
<feature type="non-terminal residue" evidence="1">
    <location>
        <position position="60"/>
    </location>
</feature>
<evidence type="ECO:0000313" key="2">
    <source>
        <dbReference type="Proteomes" id="UP001314170"/>
    </source>
</evidence>
<reference evidence="1 2" key="1">
    <citation type="submission" date="2024-01" db="EMBL/GenBank/DDBJ databases">
        <authorList>
            <person name="Waweru B."/>
        </authorList>
    </citation>
    <scope>NUCLEOTIDE SEQUENCE [LARGE SCALE GENOMIC DNA]</scope>
</reference>
<organism evidence="1 2">
    <name type="scientific">Dovyalis caffra</name>
    <dbReference type="NCBI Taxonomy" id="77055"/>
    <lineage>
        <taxon>Eukaryota</taxon>
        <taxon>Viridiplantae</taxon>
        <taxon>Streptophyta</taxon>
        <taxon>Embryophyta</taxon>
        <taxon>Tracheophyta</taxon>
        <taxon>Spermatophyta</taxon>
        <taxon>Magnoliopsida</taxon>
        <taxon>eudicotyledons</taxon>
        <taxon>Gunneridae</taxon>
        <taxon>Pentapetalae</taxon>
        <taxon>rosids</taxon>
        <taxon>fabids</taxon>
        <taxon>Malpighiales</taxon>
        <taxon>Salicaceae</taxon>
        <taxon>Flacourtieae</taxon>
        <taxon>Dovyalis</taxon>
    </lineage>
</organism>